<feature type="transmembrane region" description="Helical" evidence="1">
    <location>
        <begin position="90"/>
        <end position="108"/>
    </location>
</feature>
<dbReference type="GO" id="GO:0015098">
    <property type="term" value="F:molybdate ion transmembrane transporter activity"/>
    <property type="evidence" value="ECO:0007669"/>
    <property type="project" value="InterPro"/>
</dbReference>
<keyword evidence="1" id="KW-1133">Transmembrane helix</keyword>
<name>A0AAN9T2U0_PSOTE</name>
<protein>
    <submittedName>
        <fullName evidence="3">Uncharacterized protein</fullName>
    </submittedName>
</protein>
<evidence type="ECO:0000313" key="3">
    <source>
        <dbReference type="EMBL" id="KAK7405657.1"/>
    </source>
</evidence>
<feature type="chain" id="PRO_5042952598" evidence="2">
    <location>
        <begin position="23"/>
        <end position="125"/>
    </location>
</feature>
<dbReference type="PANTHER" id="PTHR31970">
    <property type="match status" value="1"/>
</dbReference>
<keyword evidence="2" id="KW-0732">Signal</keyword>
<keyword evidence="4" id="KW-1185">Reference proteome</keyword>
<dbReference type="Proteomes" id="UP001386955">
    <property type="component" value="Unassembled WGS sequence"/>
</dbReference>
<dbReference type="InterPro" id="IPR031563">
    <property type="entry name" value="MOT1/MOT2"/>
</dbReference>
<keyword evidence="1" id="KW-0472">Membrane</keyword>
<feature type="transmembrane region" description="Helical" evidence="1">
    <location>
        <begin position="65"/>
        <end position="84"/>
    </location>
</feature>
<accession>A0AAN9T2U0</accession>
<gene>
    <name evidence="3" type="ORF">VNO78_07234</name>
</gene>
<evidence type="ECO:0000256" key="2">
    <source>
        <dbReference type="SAM" id="SignalP"/>
    </source>
</evidence>
<comment type="caution">
    <text evidence="3">The sequence shown here is derived from an EMBL/GenBank/DDBJ whole genome shotgun (WGS) entry which is preliminary data.</text>
</comment>
<dbReference type="AlphaFoldDB" id="A0AAN9T2U0"/>
<evidence type="ECO:0000313" key="4">
    <source>
        <dbReference type="Proteomes" id="UP001386955"/>
    </source>
</evidence>
<reference evidence="3 4" key="1">
    <citation type="submission" date="2024-01" db="EMBL/GenBank/DDBJ databases">
        <title>The genomes of 5 underutilized Papilionoideae crops provide insights into root nodulation and disease resistanc.</title>
        <authorList>
            <person name="Jiang F."/>
        </authorList>
    </citation>
    <scope>NUCLEOTIDE SEQUENCE [LARGE SCALE GENOMIC DNA]</scope>
    <source>
        <strain evidence="3">DUOXIRENSHENG_FW03</strain>
        <tissue evidence="3">Leaves</tissue>
    </source>
</reference>
<feature type="signal peptide" evidence="2">
    <location>
        <begin position="1"/>
        <end position="22"/>
    </location>
</feature>
<proteinExistence type="predicted"/>
<sequence>MNIPNDGALALIAILFLVFTIGTRPPPPSSSRQEEKDIFRFGPLRICLIKIIWKDFKARFVSAPISLSILNFVIVVCKLLGGLFPELEALVMPVSVSVGLMNFMGCWFRAMPCLVSVDPATVLNC</sequence>
<dbReference type="PANTHER" id="PTHR31970:SF9">
    <property type="entry name" value="MOLYBDATE TRANSPORTER 2"/>
    <property type="match status" value="1"/>
</dbReference>
<dbReference type="EMBL" id="JAYMYS010000002">
    <property type="protein sequence ID" value="KAK7405657.1"/>
    <property type="molecule type" value="Genomic_DNA"/>
</dbReference>
<organism evidence="3 4">
    <name type="scientific">Psophocarpus tetragonolobus</name>
    <name type="common">Winged bean</name>
    <name type="synonym">Dolichos tetragonolobus</name>
    <dbReference type="NCBI Taxonomy" id="3891"/>
    <lineage>
        <taxon>Eukaryota</taxon>
        <taxon>Viridiplantae</taxon>
        <taxon>Streptophyta</taxon>
        <taxon>Embryophyta</taxon>
        <taxon>Tracheophyta</taxon>
        <taxon>Spermatophyta</taxon>
        <taxon>Magnoliopsida</taxon>
        <taxon>eudicotyledons</taxon>
        <taxon>Gunneridae</taxon>
        <taxon>Pentapetalae</taxon>
        <taxon>rosids</taxon>
        <taxon>fabids</taxon>
        <taxon>Fabales</taxon>
        <taxon>Fabaceae</taxon>
        <taxon>Papilionoideae</taxon>
        <taxon>50 kb inversion clade</taxon>
        <taxon>NPAAA clade</taxon>
        <taxon>indigoferoid/millettioid clade</taxon>
        <taxon>Phaseoleae</taxon>
        <taxon>Psophocarpus</taxon>
    </lineage>
</organism>
<keyword evidence="1" id="KW-0812">Transmembrane</keyword>
<evidence type="ECO:0000256" key="1">
    <source>
        <dbReference type="SAM" id="Phobius"/>
    </source>
</evidence>